<dbReference type="KEGG" id="cci:CC1G_13254"/>
<sequence>MSTNTMSMATKEKDELYELMVGAQLGSLKAIEELGRRWPNDPEDGFLGLGVLISLMTETLASLQITTGEILPVLAPDVARTMSAVLDILDLLLSAPGKDIRIVRMLMVNLTIIILFQRMCRTPYRLLEAMKGFLESLETNDASSLQQLCDPLCFTWITQPLSSADHDDYAGYVVFLEALTNHDLFGKTVIQVIEQALPLIGQRMSGNFLRVLSCLHQAFLSFPLDSEELSMHWLAVFLRFHDAIVPLLSAQSSELKKLFIEYDFFQLYLQSASCKHSA</sequence>
<accession>A8PI62</accession>
<dbReference type="RefSeq" id="XP_001841522.2">
    <property type="nucleotide sequence ID" value="XM_001841470.2"/>
</dbReference>
<dbReference type="Proteomes" id="UP000001861">
    <property type="component" value="Unassembled WGS sequence"/>
</dbReference>
<dbReference type="GeneID" id="6018224"/>
<dbReference type="EMBL" id="AACS02000023">
    <property type="protein sequence ID" value="EAU80299.2"/>
    <property type="molecule type" value="Genomic_DNA"/>
</dbReference>
<keyword evidence="2" id="KW-1185">Reference proteome</keyword>
<reference evidence="1 2" key="1">
    <citation type="journal article" date="2010" name="Proc. Natl. Acad. Sci. U.S.A.">
        <title>Insights into evolution of multicellular fungi from the assembled chromosomes of the mushroom Coprinopsis cinerea (Coprinus cinereus).</title>
        <authorList>
            <person name="Stajich J.E."/>
            <person name="Wilke S.K."/>
            <person name="Ahren D."/>
            <person name="Au C.H."/>
            <person name="Birren B.W."/>
            <person name="Borodovsky M."/>
            <person name="Burns C."/>
            <person name="Canback B."/>
            <person name="Casselton L.A."/>
            <person name="Cheng C.K."/>
            <person name="Deng J."/>
            <person name="Dietrich F.S."/>
            <person name="Fargo D.C."/>
            <person name="Farman M.L."/>
            <person name="Gathman A.C."/>
            <person name="Goldberg J."/>
            <person name="Guigo R."/>
            <person name="Hoegger P.J."/>
            <person name="Hooker J.B."/>
            <person name="Huggins A."/>
            <person name="James T.Y."/>
            <person name="Kamada T."/>
            <person name="Kilaru S."/>
            <person name="Kodira C."/>
            <person name="Kues U."/>
            <person name="Kupfer D."/>
            <person name="Kwan H.S."/>
            <person name="Lomsadze A."/>
            <person name="Li W."/>
            <person name="Lilly W.W."/>
            <person name="Ma L.J."/>
            <person name="Mackey A.J."/>
            <person name="Manning G."/>
            <person name="Martin F."/>
            <person name="Muraguchi H."/>
            <person name="Natvig D.O."/>
            <person name="Palmerini H."/>
            <person name="Ramesh M.A."/>
            <person name="Rehmeyer C.J."/>
            <person name="Roe B.A."/>
            <person name="Shenoy N."/>
            <person name="Stanke M."/>
            <person name="Ter-Hovhannisyan V."/>
            <person name="Tunlid A."/>
            <person name="Velagapudi R."/>
            <person name="Vision T.J."/>
            <person name="Zeng Q."/>
            <person name="Zolan M.E."/>
            <person name="Pukkila P.J."/>
        </authorList>
    </citation>
    <scope>NUCLEOTIDE SEQUENCE [LARGE SCALE GENOMIC DNA]</scope>
    <source>
        <strain evidence="2">Okayama-7 / 130 / ATCC MYA-4618 / FGSC 9003</strain>
    </source>
</reference>
<dbReference type="AlphaFoldDB" id="A8PI62"/>
<protein>
    <submittedName>
        <fullName evidence="1">Uncharacterized protein</fullName>
    </submittedName>
</protein>
<evidence type="ECO:0000313" key="1">
    <source>
        <dbReference type="EMBL" id="EAU80299.2"/>
    </source>
</evidence>
<gene>
    <name evidence="1" type="ORF">CC1G_13254</name>
</gene>
<name>A8PI62_COPC7</name>
<dbReference type="InParanoid" id="A8PI62"/>
<comment type="caution">
    <text evidence="1">The sequence shown here is derived from an EMBL/GenBank/DDBJ whole genome shotgun (WGS) entry which is preliminary data.</text>
</comment>
<dbReference type="HOGENOM" id="CLU_1001217_0_0_1"/>
<proteinExistence type="predicted"/>
<dbReference type="VEuPathDB" id="FungiDB:CC1G_13254"/>
<organism evidence="1 2">
    <name type="scientific">Coprinopsis cinerea (strain Okayama-7 / 130 / ATCC MYA-4618 / FGSC 9003)</name>
    <name type="common">Inky cap fungus</name>
    <name type="synonym">Hormographiella aspergillata</name>
    <dbReference type="NCBI Taxonomy" id="240176"/>
    <lineage>
        <taxon>Eukaryota</taxon>
        <taxon>Fungi</taxon>
        <taxon>Dikarya</taxon>
        <taxon>Basidiomycota</taxon>
        <taxon>Agaricomycotina</taxon>
        <taxon>Agaricomycetes</taxon>
        <taxon>Agaricomycetidae</taxon>
        <taxon>Agaricales</taxon>
        <taxon>Agaricineae</taxon>
        <taxon>Psathyrellaceae</taxon>
        <taxon>Coprinopsis</taxon>
    </lineage>
</organism>
<evidence type="ECO:0000313" key="2">
    <source>
        <dbReference type="Proteomes" id="UP000001861"/>
    </source>
</evidence>